<dbReference type="Gene3D" id="3.30.70.270">
    <property type="match status" value="1"/>
</dbReference>
<sequence length="183" mass="21096">MARRANLSIFKDKAGMETLSIFEVDEEVQEDNSETFELDPRDETSREKEEPTESIVLNKAEPDKTVKIGARLTERVKKDVTNLLREYKEIFAWCHEDMPGIDRSVISQPGFLVKKKNKQWRMCVNFTDLNKACPKDSFPLPRIDQLVDATAGHETLSFMDAYSGYNQIKMHNPDEEKTAFTTD</sequence>
<reference evidence="3" key="2">
    <citation type="submission" date="2023-06" db="EMBL/GenBank/DDBJ databases">
        <authorList>
            <person name="Swenson N.G."/>
            <person name="Wegrzyn J.L."/>
            <person name="Mcevoy S.L."/>
        </authorList>
    </citation>
    <scope>NUCLEOTIDE SEQUENCE</scope>
    <source>
        <strain evidence="3">NS2018</strain>
        <tissue evidence="3">Leaf</tissue>
    </source>
</reference>
<organism evidence="3 4">
    <name type="scientific">Acer saccharum</name>
    <name type="common">Sugar maple</name>
    <dbReference type="NCBI Taxonomy" id="4024"/>
    <lineage>
        <taxon>Eukaryota</taxon>
        <taxon>Viridiplantae</taxon>
        <taxon>Streptophyta</taxon>
        <taxon>Embryophyta</taxon>
        <taxon>Tracheophyta</taxon>
        <taxon>Spermatophyta</taxon>
        <taxon>Magnoliopsida</taxon>
        <taxon>eudicotyledons</taxon>
        <taxon>Gunneridae</taxon>
        <taxon>Pentapetalae</taxon>
        <taxon>rosids</taxon>
        <taxon>malvids</taxon>
        <taxon>Sapindales</taxon>
        <taxon>Sapindaceae</taxon>
        <taxon>Hippocastanoideae</taxon>
        <taxon>Acereae</taxon>
        <taxon>Acer</taxon>
    </lineage>
</organism>
<dbReference type="PANTHER" id="PTHR24559">
    <property type="entry name" value="TRANSPOSON TY3-I GAG-POL POLYPROTEIN"/>
    <property type="match status" value="1"/>
</dbReference>
<feature type="domain" description="Reverse transcriptase" evidence="2">
    <location>
        <begin position="113"/>
        <end position="183"/>
    </location>
</feature>
<dbReference type="InterPro" id="IPR043502">
    <property type="entry name" value="DNA/RNA_pol_sf"/>
</dbReference>
<feature type="region of interest" description="Disordered" evidence="1">
    <location>
        <begin position="26"/>
        <end position="53"/>
    </location>
</feature>
<dbReference type="Proteomes" id="UP001168877">
    <property type="component" value="Unassembled WGS sequence"/>
</dbReference>
<reference evidence="3" key="1">
    <citation type="journal article" date="2022" name="Plant J.">
        <title>Strategies of tolerance reflected in two North American maple genomes.</title>
        <authorList>
            <person name="McEvoy S.L."/>
            <person name="Sezen U.U."/>
            <person name="Trouern-Trend A."/>
            <person name="McMahon S.M."/>
            <person name="Schaberg P.G."/>
            <person name="Yang J."/>
            <person name="Wegrzyn J.L."/>
            <person name="Swenson N.G."/>
        </authorList>
    </citation>
    <scope>NUCLEOTIDE SEQUENCE</scope>
    <source>
        <strain evidence="3">NS2018</strain>
    </source>
</reference>
<dbReference type="PANTHER" id="PTHR24559:SF444">
    <property type="entry name" value="REVERSE TRANSCRIPTASE DOMAIN-CONTAINING PROTEIN"/>
    <property type="match status" value="1"/>
</dbReference>
<dbReference type="InterPro" id="IPR043128">
    <property type="entry name" value="Rev_trsase/Diguanyl_cyclase"/>
</dbReference>
<evidence type="ECO:0000256" key="1">
    <source>
        <dbReference type="SAM" id="MobiDB-lite"/>
    </source>
</evidence>
<dbReference type="SUPFAM" id="SSF56672">
    <property type="entry name" value="DNA/RNA polymerases"/>
    <property type="match status" value="1"/>
</dbReference>
<dbReference type="CDD" id="cd01647">
    <property type="entry name" value="RT_LTR"/>
    <property type="match status" value="1"/>
</dbReference>
<dbReference type="InterPro" id="IPR000477">
    <property type="entry name" value="RT_dom"/>
</dbReference>
<dbReference type="AlphaFoldDB" id="A0AA39RTP4"/>
<accession>A0AA39RTP4</accession>
<dbReference type="Gene3D" id="3.10.10.10">
    <property type="entry name" value="HIV Type 1 Reverse Transcriptase, subunit A, domain 1"/>
    <property type="match status" value="1"/>
</dbReference>
<feature type="compositionally biased region" description="Acidic residues" evidence="1">
    <location>
        <begin position="26"/>
        <end position="37"/>
    </location>
</feature>
<dbReference type="InterPro" id="IPR053134">
    <property type="entry name" value="RNA-dir_DNA_polymerase"/>
</dbReference>
<name>A0AA39RTP4_ACESA</name>
<keyword evidence="4" id="KW-1185">Reference proteome</keyword>
<gene>
    <name evidence="3" type="ORF">LWI29_033143</name>
</gene>
<dbReference type="Pfam" id="PF00078">
    <property type="entry name" value="RVT_1"/>
    <property type="match status" value="1"/>
</dbReference>
<feature type="compositionally biased region" description="Basic and acidic residues" evidence="1">
    <location>
        <begin position="38"/>
        <end position="51"/>
    </location>
</feature>
<protein>
    <recommendedName>
        <fullName evidence="2">Reverse transcriptase domain-containing protein</fullName>
    </recommendedName>
</protein>
<evidence type="ECO:0000313" key="3">
    <source>
        <dbReference type="EMBL" id="KAK0579890.1"/>
    </source>
</evidence>
<proteinExistence type="predicted"/>
<evidence type="ECO:0000313" key="4">
    <source>
        <dbReference type="Proteomes" id="UP001168877"/>
    </source>
</evidence>
<dbReference type="EMBL" id="JAUESC010000385">
    <property type="protein sequence ID" value="KAK0579890.1"/>
    <property type="molecule type" value="Genomic_DNA"/>
</dbReference>
<comment type="caution">
    <text evidence="3">The sequence shown here is derived from an EMBL/GenBank/DDBJ whole genome shotgun (WGS) entry which is preliminary data.</text>
</comment>
<evidence type="ECO:0000259" key="2">
    <source>
        <dbReference type="Pfam" id="PF00078"/>
    </source>
</evidence>